<sequence>MNMAAIYEQLFNVSIHRYKQKNSTASHSLQELANQAEQHAVQGGIFAVRQKEDFASNGGVKGMILTSIESLLVHSASLSHFTPNPYVSYRYTNHARTHVTGFSDDHLLQINTFVVDIDTKKHSVEDILLTTMDNSIGLPTLIIESPRGYQLYFMLETPFYLSTDNKARSLHIAKRIAQNIKQSLRDIDADEYCNDFGFFRVPTEQNIRFCQLNHVYNIASLIDWSIRQDDNIERPLYIRGPKVNNLRLTEQPWFQAIIQTNNIRGQKGQLGRNNAIFTLALACYHDQWSFEKTYDLLDEWNSTLQSPLKDSEVRTICRSAYSGKYNGPQKMYIEQLIVEYVDASIELPQLAIGSWYKHKKERKDRVRSHLEEWEADVIAFIEARTSIEEPFVQLSQSELCQALGIAKSTLNKLLNASSTIIRKVSGAGRGAITQFSTTTLFKSYLVTSFIANKKSSTFIPFAAAQLYTIIAPVALLPLLSFIHETASQIERRRRHHLLVHSA</sequence>
<gene>
    <name evidence="3" type="ORF">QI30_04135</name>
</gene>
<reference evidence="3 4" key="1">
    <citation type="submission" date="2014-11" db="EMBL/GenBank/DDBJ databases">
        <title>Genome sequence and analysis of novel Kurthia sp.</title>
        <authorList>
            <person name="Lawson J.N."/>
            <person name="Gonzalez J.E."/>
            <person name="Rinauldi L."/>
            <person name="Xuan Z."/>
            <person name="Firman A."/>
            <person name="Shaddox L."/>
            <person name="Trudeau A."/>
            <person name="Shah S."/>
            <person name="Reiman D."/>
        </authorList>
    </citation>
    <scope>NUCLEOTIDE SEQUENCE [LARGE SCALE GENOMIC DNA]</scope>
    <source>
        <strain evidence="3 4">3B1D</strain>
    </source>
</reference>
<keyword evidence="1" id="KW-1133">Transmembrane helix</keyword>
<name>A0A433RWT5_9BACL</name>
<proteinExistence type="predicted"/>
<evidence type="ECO:0000259" key="2">
    <source>
        <dbReference type="SMART" id="SM00942"/>
    </source>
</evidence>
<organism evidence="3 4">
    <name type="scientific">Candidatus Kurthia intestinigallinarum</name>
    <dbReference type="NCBI Taxonomy" id="1562256"/>
    <lineage>
        <taxon>Bacteria</taxon>
        <taxon>Bacillati</taxon>
        <taxon>Bacillota</taxon>
        <taxon>Bacilli</taxon>
        <taxon>Bacillales</taxon>
        <taxon>Caryophanaceae</taxon>
        <taxon>Kurthia</taxon>
    </lineage>
</organism>
<dbReference type="RefSeq" id="WP_233600515.1">
    <property type="nucleotide sequence ID" value="NZ_JTFC01000012.1"/>
</dbReference>
<feature type="transmembrane region" description="Helical" evidence="1">
    <location>
        <begin position="458"/>
        <end position="482"/>
    </location>
</feature>
<dbReference type="AlphaFoldDB" id="A0A433RWT5"/>
<dbReference type="EMBL" id="JTFC01000012">
    <property type="protein sequence ID" value="RUS57752.1"/>
    <property type="molecule type" value="Genomic_DNA"/>
</dbReference>
<dbReference type="InterPro" id="IPR014820">
    <property type="entry name" value="PriCT_1"/>
</dbReference>
<keyword evidence="4" id="KW-1185">Reference proteome</keyword>
<dbReference type="Pfam" id="PF08708">
    <property type="entry name" value="PriCT_1"/>
    <property type="match status" value="1"/>
</dbReference>
<feature type="domain" description="Primase C-terminal 1" evidence="2">
    <location>
        <begin position="261"/>
        <end position="326"/>
    </location>
</feature>
<evidence type="ECO:0000313" key="3">
    <source>
        <dbReference type="EMBL" id="RUS57752.1"/>
    </source>
</evidence>
<keyword evidence="1" id="KW-0812">Transmembrane</keyword>
<keyword evidence="1" id="KW-0472">Membrane</keyword>
<protein>
    <submittedName>
        <fullName evidence="3">Plasmid replication protein</fullName>
    </submittedName>
</protein>
<evidence type="ECO:0000256" key="1">
    <source>
        <dbReference type="SAM" id="Phobius"/>
    </source>
</evidence>
<dbReference type="SMART" id="SM00942">
    <property type="entry name" value="PriCT_1"/>
    <property type="match status" value="1"/>
</dbReference>
<accession>A0A433RWT5</accession>
<evidence type="ECO:0000313" key="4">
    <source>
        <dbReference type="Proteomes" id="UP000288623"/>
    </source>
</evidence>
<comment type="caution">
    <text evidence="3">The sequence shown here is derived from an EMBL/GenBank/DDBJ whole genome shotgun (WGS) entry which is preliminary data.</text>
</comment>
<dbReference type="Proteomes" id="UP000288623">
    <property type="component" value="Unassembled WGS sequence"/>
</dbReference>